<dbReference type="PANTHER" id="PTHR15323">
    <property type="entry name" value="D123 PROTEIN"/>
    <property type="match status" value="1"/>
</dbReference>
<dbReference type="Proteomes" id="UP000663889">
    <property type="component" value="Unassembled WGS sequence"/>
</dbReference>
<evidence type="ECO:0000256" key="1">
    <source>
        <dbReference type="ARBA" id="ARBA00011047"/>
    </source>
</evidence>
<dbReference type="PANTHER" id="PTHR15323:SF6">
    <property type="entry name" value="CELL DIVISION CYCLE PROTEIN 123 HOMOLOG"/>
    <property type="match status" value="1"/>
</dbReference>
<comment type="caution">
    <text evidence="3">The sequence shown here is derived from an EMBL/GenBank/DDBJ whole genome shotgun (WGS) entry which is preliminary data.</text>
</comment>
<evidence type="ECO:0000313" key="3">
    <source>
        <dbReference type="EMBL" id="CAF1363945.1"/>
    </source>
</evidence>
<gene>
    <name evidence="4" type="ORF">FNK824_LOCUS16738</name>
    <name evidence="3" type="ORF">SEV965_LOCUS29525</name>
</gene>
<name>A0A815IDD7_9BILA</name>
<dbReference type="Proteomes" id="UP000663874">
    <property type="component" value="Unassembled WGS sequence"/>
</dbReference>
<dbReference type="Pfam" id="PF07065">
    <property type="entry name" value="D123"/>
    <property type="match status" value="1"/>
</dbReference>
<accession>A0A815IDD7</accession>
<dbReference type="AlphaFoldDB" id="A0A815IDD7"/>
<organism evidence="3 5">
    <name type="scientific">Rotaria sordida</name>
    <dbReference type="NCBI Taxonomy" id="392033"/>
    <lineage>
        <taxon>Eukaryota</taxon>
        <taxon>Metazoa</taxon>
        <taxon>Spiralia</taxon>
        <taxon>Gnathifera</taxon>
        <taxon>Rotifera</taxon>
        <taxon>Eurotatoria</taxon>
        <taxon>Bdelloidea</taxon>
        <taxon>Philodinida</taxon>
        <taxon>Philodinidae</taxon>
        <taxon>Rotaria</taxon>
    </lineage>
</organism>
<evidence type="ECO:0008006" key="6">
    <source>
        <dbReference type="Google" id="ProtNLM"/>
    </source>
</evidence>
<evidence type="ECO:0000313" key="5">
    <source>
        <dbReference type="Proteomes" id="UP000663889"/>
    </source>
</evidence>
<protein>
    <recommendedName>
        <fullName evidence="6">Cell division cycle protein 123 homolog</fullName>
    </recommendedName>
</protein>
<proteinExistence type="inferred from homology"/>
<feature type="compositionally biased region" description="Basic and acidic residues" evidence="2">
    <location>
        <begin position="1"/>
        <end position="23"/>
    </location>
</feature>
<dbReference type="EMBL" id="CAJOBE010002572">
    <property type="protein sequence ID" value="CAF3830752.1"/>
    <property type="molecule type" value="Genomic_DNA"/>
</dbReference>
<dbReference type="InterPro" id="IPR009772">
    <property type="entry name" value="CDC123"/>
</dbReference>
<reference evidence="3" key="1">
    <citation type="submission" date="2021-02" db="EMBL/GenBank/DDBJ databases">
        <authorList>
            <person name="Nowell W R."/>
        </authorList>
    </citation>
    <scope>NUCLEOTIDE SEQUENCE</scope>
</reference>
<dbReference type="EMBL" id="CAJNOU010002993">
    <property type="protein sequence ID" value="CAF1363945.1"/>
    <property type="molecule type" value="Genomic_DNA"/>
</dbReference>
<evidence type="ECO:0000256" key="2">
    <source>
        <dbReference type="SAM" id="MobiDB-lite"/>
    </source>
</evidence>
<evidence type="ECO:0000313" key="4">
    <source>
        <dbReference type="EMBL" id="CAF3830752.1"/>
    </source>
</evidence>
<dbReference type="GO" id="GO:0005737">
    <property type="term" value="C:cytoplasm"/>
    <property type="evidence" value="ECO:0007669"/>
    <property type="project" value="TreeGrafter"/>
</dbReference>
<comment type="similarity">
    <text evidence="1">Belongs to the CDC123 family.</text>
</comment>
<feature type="region of interest" description="Disordered" evidence="2">
    <location>
        <begin position="1"/>
        <end position="24"/>
    </location>
</feature>
<sequence>MGQKESSIHDDSIKSESESDLKTDSNNTIEIQREWYDEQLLKRCKTIYFDVEAWYNIIQSETFYTEFIPISPSIAQAFINFFKTRYTSEKLLNSNDTQLIASIQNQLKEQIFNTKTNKFHSNGAFIRLSARSPKDGRRIDSQKINQLYEQKLNELQLKYPNEYKSIKGKANMQIIASWYAQFYSLKVTSETEALNLILSSARVYHDLIQVLDCQKVMDNKIANINNVELHNWNNNIIVREWNNSLDPSMEFRCFVYQSNLTAISQYNYYCKYYHLQNDAIIQKIKITIIKYWQEKIQQLLDPWSEKYSNYVIDIGLIENKSTNKYDCIVIEMNPFETTTHPCLFDWTKDNNQLRGQGNEIEIRVQLDYYPYIEDYVEFILDINQCDGKNNSSSDHPAKEPYFIFLDKMKPQLSL</sequence>